<dbReference type="EMBL" id="PRFC01000071">
    <property type="protein sequence ID" value="PWV10121.1"/>
    <property type="molecule type" value="Genomic_DNA"/>
</dbReference>
<proteinExistence type="predicted"/>
<dbReference type="VEuPathDB" id="TriTrypDB:TcCLB.510653.19"/>
<dbReference type="VEuPathDB" id="TriTrypDB:TCSYLVIO_001370"/>
<gene>
    <name evidence="1" type="ORF">C3747_71g1</name>
</gene>
<protein>
    <submittedName>
        <fullName evidence="1">Uncharacterized protein</fullName>
    </submittedName>
</protein>
<dbReference type="VEuPathDB" id="TriTrypDB:TcG_02045"/>
<dbReference type="AlphaFoldDB" id="A0A2V2WNH8"/>
<accession>A0A2V2WNH8</accession>
<dbReference type="VEuPathDB" id="TriTrypDB:BCY84_13941"/>
<comment type="caution">
    <text evidence="1">The sequence shown here is derived from an EMBL/GenBank/DDBJ whole genome shotgun (WGS) entry which is preliminary data.</text>
</comment>
<dbReference type="VEuPathDB" id="TriTrypDB:TcCLB.510755.19"/>
<sequence>MEAVKNRMLLFAVRQLLGRIVKDIQSDQLEHIGRSNNSLGFSVELSRLELNEAFINEALLGVPAEGTSPSQSSTSASIRRLVRGHVNSIRGIFPLGTKEKEILRLTACNLCWMSFQK</sequence>
<dbReference type="VEuPathDB" id="TriTrypDB:TcYC6_0068310"/>
<dbReference type="VEuPathDB" id="TriTrypDB:C4B63_2g60"/>
<dbReference type="VEuPathDB" id="TriTrypDB:C3747_71g1"/>
<name>A0A2V2WNH8_TRYCR</name>
<organism evidence="1 2">
    <name type="scientific">Trypanosoma cruzi</name>
    <dbReference type="NCBI Taxonomy" id="5693"/>
    <lineage>
        <taxon>Eukaryota</taxon>
        <taxon>Discoba</taxon>
        <taxon>Euglenozoa</taxon>
        <taxon>Kinetoplastea</taxon>
        <taxon>Metakinetoplastina</taxon>
        <taxon>Trypanosomatida</taxon>
        <taxon>Trypanosomatidae</taxon>
        <taxon>Trypanosoma</taxon>
        <taxon>Schizotrypanum</taxon>
    </lineage>
</organism>
<evidence type="ECO:0000313" key="1">
    <source>
        <dbReference type="EMBL" id="PWV10121.1"/>
    </source>
</evidence>
<dbReference type="VEuPathDB" id="TriTrypDB:TCDM_03371"/>
<dbReference type="VEuPathDB" id="TriTrypDB:ECC02_001254"/>
<dbReference type="VEuPathDB" id="TriTrypDB:TcBrA4_0063170"/>
<evidence type="ECO:0000313" key="2">
    <source>
        <dbReference type="Proteomes" id="UP000246078"/>
    </source>
</evidence>
<dbReference type="Proteomes" id="UP000246078">
    <property type="component" value="Unassembled WGS sequence"/>
</dbReference>
<dbReference type="VEuPathDB" id="TriTrypDB:TcCL_ESM00164"/>
<reference evidence="1 2" key="1">
    <citation type="journal article" date="2018" name="Microb. Genom.">
        <title>Expanding an expanded genome: long-read sequencing of Trypanosoma cruzi.</title>
        <authorList>
            <person name="Berna L."/>
            <person name="Rodriguez M."/>
            <person name="Chiribao M.L."/>
            <person name="Parodi-Talice A."/>
            <person name="Pita S."/>
            <person name="Rijo G."/>
            <person name="Alvarez-Valin F."/>
            <person name="Robello C."/>
        </authorList>
    </citation>
    <scope>NUCLEOTIDE SEQUENCE [LARGE SCALE GENOMIC DNA]</scope>
    <source>
        <strain evidence="1 2">TCC</strain>
    </source>
</reference>
<dbReference type="VEuPathDB" id="TriTrypDB:Tc_MARK_4539"/>